<dbReference type="RefSeq" id="WP_386844980.1">
    <property type="nucleotide sequence ID" value="NZ_JBHUMK010000037.1"/>
</dbReference>
<proteinExistence type="predicted"/>
<dbReference type="EMBL" id="JBHUMK010000037">
    <property type="protein sequence ID" value="MFD2609532.1"/>
    <property type="molecule type" value="Genomic_DNA"/>
</dbReference>
<organism evidence="1 2">
    <name type="scientific">Deinococcus taklimakanensis</name>
    <dbReference type="NCBI Taxonomy" id="536443"/>
    <lineage>
        <taxon>Bacteria</taxon>
        <taxon>Thermotogati</taxon>
        <taxon>Deinococcota</taxon>
        <taxon>Deinococci</taxon>
        <taxon>Deinococcales</taxon>
        <taxon>Deinococcaceae</taxon>
        <taxon>Deinococcus</taxon>
    </lineage>
</organism>
<evidence type="ECO:0000313" key="1">
    <source>
        <dbReference type="EMBL" id="MFD2609532.1"/>
    </source>
</evidence>
<keyword evidence="2" id="KW-1185">Reference proteome</keyword>
<dbReference type="Proteomes" id="UP001597475">
    <property type="component" value="Unassembled WGS sequence"/>
</dbReference>
<protein>
    <submittedName>
        <fullName evidence="1">Uncharacterized protein</fullName>
    </submittedName>
</protein>
<accession>A0ABW5P5P1</accession>
<sequence>MTAADHRAQAYLRPQAQAWYPADAAEFRALYQQDNPRAPEYRLEGLASMTDAEIVALADALQQAVIEAPAQIDVLWAAVCEQGRHVSTGGPA</sequence>
<evidence type="ECO:0000313" key="2">
    <source>
        <dbReference type="Proteomes" id="UP001597475"/>
    </source>
</evidence>
<reference evidence="2" key="1">
    <citation type="journal article" date="2019" name="Int. J. Syst. Evol. Microbiol.">
        <title>The Global Catalogue of Microorganisms (GCM) 10K type strain sequencing project: providing services to taxonomists for standard genome sequencing and annotation.</title>
        <authorList>
            <consortium name="The Broad Institute Genomics Platform"/>
            <consortium name="The Broad Institute Genome Sequencing Center for Infectious Disease"/>
            <person name="Wu L."/>
            <person name="Ma J."/>
        </authorList>
    </citation>
    <scope>NUCLEOTIDE SEQUENCE [LARGE SCALE GENOMIC DNA]</scope>
    <source>
        <strain evidence="2">KCTC 33842</strain>
    </source>
</reference>
<name>A0ABW5P5P1_9DEIO</name>
<gene>
    <name evidence="1" type="ORF">ACFSR9_08790</name>
</gene>
<comment type="caution">
    <text evidence="1">The sequence shown here is derived from an EMBL/GenBank/DDBJ whole genome shotgun (WGS) entry which is preliminary data.</text>
</comment>